<accession>A0AAD5K181</accession>
<gene>
    <name evidence="2" type="ORF">BDA99DRAFT_508871</name>
</gene>
<feature type="transmembrane region" description="Helical" evidence="1">
    <location>
        <begin position="68"/>
        <end position="85"/>
    </location>
</feature>
<evidence type="ECO:0000256" key="1">
    <source>
        <dbReference type="SAM" id="Phobius"/>
    </source>
</evidence>
<reference evidence="2" key="1">
    <citation type="journal article" date="2022" name="IScience">
        <title>Evolution of zygomycete secretomes and the origins of terrestrial fungal ecologies.</title>
        <authorList>
            <person name="Chang Y."/>
            <person name="Wang Y."/>
            <person name="Mondo S."/>
            <person name="Ahrendt S."/>
            <person name="Andreopoulos W."/>
            <person name="Barry K."/>
            <person name="Beard J."/>
            <person name="Benny G.L."/>
            <person name="Blankenship S."/>
            <person name="Bonito G."/>
            <person name="Cuomo C."/>
            <person name="Desiro A."/>
            <person name="Gervers K.A."/>
            <person name="Hundley H."/>
            <person name="Kuo A."/>
            <person name="LaButti K."/>
            <person name="Lang B.F."/>
            <person name="Lipzen A."/>
            <person name="O'Donnell K."/>
            <person name="Pangilinan J."/>
            <person name="Reynolds N."/>
            <person name="Sandor L."/>
            <person name="Smith M.E."/>
            <person name="Tsang A."/>
            <person name="Grigoriev I.V."/>
            <person name="Stajich J.E."/>
            <person name="Spatafora J.W."/>
        </authorList>
    </citation>
    <scope>NUCLEOTIDE SEQUENCE</scope>
    <source>
        <strain evidence="2">RSA 2281</strain>
    </source>
</reference>
<keyword evidence="1" id="KW-1133">Transmembrane helix</keyword>
<keyword evidence="3" id="KW-1185">Reference proteome</keyword>
<name>A0AAD5K181_9FUNG</name>
<comment type="caution">
    <text evidence="2">The sequence shown here is derived from an EMBL/GenBank/DDBJ whole genome shotgun (WGS) entry which is preliminary data.</text>
</comment>
<keyword evidence="1" id="KW-0812">Transmembrane</keyword>
<reference evidence="2" key="2">
    <citation type="submission" date="2023-02" db="EMBL/GenBank/DDBJ databases">
        <authorList>
            <consortium name="DOE Joint Genome Institute"/>
            <person name="Mondo S.J."/>
            <person name="Chang Y."/>
            <person name="Wang Y."/>
            <person name="Ahrendt S."/>
            <person name="Andreopoulos W."/>
            <person name="Barry K."/>
            <person name="Beard J."/>
            <person name="Benny G.L."/>
            <person name="Blankenship S."/>
            <person name="Bonito G."/>
            <person name="Cuomo C."/>
            <person name="Desiro A."/>
            <person name="Gervers K.A."/>
            <person name="Hundley H."/>
            <person name="Kuo A."/>
            <person name="LaButti K."/>
            <person name="Lang B.F."/>
            <person name="Lipzen A."/>
            <person name="O'Donnell K."/>
            <person name="Pangilinan J."/>
            <person name="Reynolds N."/>
            <person name="Sandor L."/>
            <person name="Smith M.W."/>
            <person name="Tsang A."/>
            <person name="Grigoriev I.V."/>
            <person name="Stajich J.E."/>
            <person name="Spatafora J.W."/>
        </authorList>
    </citation>
    <scope>NUCLEOTIDE SEQUENCE</scope>
    <source>
        <strain evidence="2">RSA 2281</strain>
    </source>
</reference>
<sequence>MTKPSLPIVFESFRSPSHHLLLIKRTTRPESFLLTNTLSFFLFHFIIEMGFFCCVISICMVRFHFRIFFLNSFAISIINTTYINGSRV</sequence>
<organism evidence="2 3">
    <name type="scientific">Phascolomyces articulosus</name>
    <dbReference type="NCBI Taxonomy" id="60185"/>
    <lineage>
        <taxon>Eukaryota</taxon>
        <taxon>Fungi</taxon>
        <taxon>Fungi incertae sedis</taxon>
        <taxon>Mucoromycota</taxon>
        <taxon>Mucoromycotina</taxon>
        <taxon>Mucoromycetes</taxon>
        <taxon>Mucorales</taxon>
        <taxon>Lichtheimiaceae</taxon>
        <taxon>Phascolomyces</taxon>
    </lineage>
</organism>
<dbReference type="Proteomes" id="UP001209540">
    <property type="component" value="Unassembled WGS sequence"/>
</dbReference>
<evidence type="ECO:0000313" key="3">
    <source>
        <dbReference type="Proteomes" id="UP001209540"/>
    </source>
</evidence>
<keyword evidence="1" id="KW-0472">Membrane</keyword>
<evidence type="ECO:0000313" key="2">
    <source>
        <dbReference type="EMBL" id="KAI9264272.1"/>
    </source>
</evidence>
<feature type="non-terminal residue" evidence="2">
    <location>
        <position position="88"/>
    </location>
</feature>
<feature type="transmembrane region" description="Helical" evidence="1">
    <location>
        <begin position="38"/>
        <end position="61"/>
    </location>
</feature>
<protein>
    <submittedName>
        <fullName evidence="2">Uncharacterized protein</fullName>
    </submittedName>
</protein>
<proteinExistence type="predicted"/>
<dbReference type="AlphaFoldDB" id="A0AAD5K181"/>
<dbReference type="EMBL" id="JAIXMP010000012">
    <property type="protein sequence ID" value="KAI9264272.1"/>
    <property type="molecule type" value="Genomic_DNA"/>
</dbReference>